<feature type="transmembrane region" description="Helical" evidence="1">
    <location>
        <begin position="12"/>
        <end position="36"/>
    </location>
</feature>
<protein>
    <submittedName>
        <fullName evidence="2">Uncharacterized protein</fullName>
    </submittedName>
</protein>
<dbReference type="PaxDb" id="4113-PGSC0003DMT400061749"/>
<proteinExistence type="predicted"/>
<accession>M1C7Y5</accession>
<dbReference type="Proteomes" id="UP000011115">
    <property type="component" value="Unassembled WGS sequence"/>
</dbReference>
<keyword evidence="1" id="KW-0812">Transmembrane</keyword>
<name>M1C7Y5_SOLTU</name>
<evidence type="ECO:0000256" key="1">
    <source>
        <dbReference type="SAM" id="Phobius"/>
    </source>
</evidence>
<keyword evidence="3" id="KW-1185">Reference proteome</keyword>
<reference evidence="2" key="2">
    <citation type="submission" date="2015-06" db="UniProtKB">
        <authorList>
            <consortium name="EnsemblPlants"/>
        </authorList>
    </citation>
    <scope>IDENTIFICATION</scope>
    <source>
        <strain evidence="2">DM1-3 516 R44</strain>
    </source>
</reference>
<dbReference type="EnsemblPlants" id="PGSC0003DMT400061749">
    <property type="protein sequence ID" value="PGSC0003DMT400061749"/>
    <property type="gene ID" value="PGSC0003DMG402024031"/>
</dbReference>
<keyword evidence="1" id="KW-1133">Transmembrane helix</keyword>
<organism evidence="2 3">
    <name type="scientific">Solanum tuberosum</name>
    <name type="common">Potato</name>
    <dbReference type="NCBI Taxonomy" id="4113"/>
    <lineage>
        <taxon>Eukaryota</taxon>
        <taxon>Viridiplantae</taxon>
        <taxon>Streptophyta</taxon>
        <taxon>Embryophyta</taxon>
        <taxon>Tracheophyta</taxon>
        <taxon>Spermatophyta</taxon>
        <taxon>Magnoliopsida</taxon>
        <taxon>eudicotyledons</taxon>
        <taxon>Gunneridae</taxon>
        <taxon>Pentapetalae</taxon>
        <taxon>asterids</taxon>
        <taxon>lamiids</taxon>
        <taxon>Solanales</taxon>
        <taxon>Solanaceae</taxon>
        <taxon>Solanoideae</taxon>
        <taxon>Solaneae</taxon>
        <taxon>Solanum</taxon>
    </lineage>
</organism>
<evidence type="ECO:0000313" key="2">
    <source>
        <dbReference type="EnsemblPlants" id="PGSC0003DMT400061749"/>
    </source>
</evidence>
<evidence type="ECO:0000313" key="3">
    <source>
        <dbReference type="Proteomes" id="UP000011115"/>
    </source>
</evidence>
<reference evidence="3" key="1">
    <citation type="journal article" date="2011" name="Nature">
        <title>Genome sequence and analysis of the tuber crop potato.</title>
        <authorList>
            <consortium name="The Potato Genome Sequencing Consortium"/>
        </authorList>
    </citation>
    <scope>NUCLEOTIDE SEQUENCE [LARGE SCALE GENOMIC DNA]</scope>
    <source>
        <strain evidence="3">cv. DM1-3 516 R44</strain>
    </source>
</reference>
<keyword evidence="1" id="KW-0472">Membrane</keyword>
<dbReference type="Gramene" id="PGSC0003DMT400061749">
    <property type="protein sequence ID" value="PGSC0003DMT400061749"/>
    <property type="gene ID" value="PGSC0003DMG402024031"/>
</dbReference>
<dbReference type="HOGENOM" id="CLU_2890276_0_0_1"/>
<dbReference type="InParanoid" id="M1C7Y5"/>
<sequence length="63" mass="7407">MTSRGHLMTTKTFYFSFSFVTTQSNQIFFLMVHPFAGCSLRVTYFKNFEREINTIKLRLSGLN</sequence>
<dbReference type="AlphaFoldDB" id="M1C7Y5"/>